<keyword evidence="1" id="KW-1133">Transmembrane helix</keyword>
<name>A0ABQ6YYG1_9ENTE</name>
<protein>
    <recommendedName>
        <fullName evidence="4">DUF2752 domain-containing protein</fullName>
    </recommendedName>
</protein>
<keyword evidence="1" id="KW-0812">Transmembrane</keyword>
<evidence type="ECO:0008006" key="4">
    <source>
        <dbReference type="Google" id="ProtNLM"/>
    </source>
</evidence>
<evidence type="ECO:0000313" key="2">
    <source>
        <dbReference type="EMBL" id="KAF1302868.1"/>
    </source>
</evidence>
<keyword evidence="1" id="KW-0472">Membrane</keyword>
<keyword evidence="3" id="KW-1185">Reference proteome</keyword>
<gene>
    <name evidence="2" type="ORF">BAU17_11680</name>
</gene>
<reference evidence="2 3" key="1">
    <citation type="submission" date="2016-06" db="EMBL/GenBank/DDBJ databases">
        <title>Four novel species of enterococci isolated from chicken manure.</title>
        <authorList>
            <person name="Van Tyne D."/>
        </authorList>
    </citation>
    <scope>NUCLEOTIDE SEQUENCE [LARGE SCALE GENOMIC DNA]</scope>
    <source>
        <strain evidence="2 3">CU12B</strain>
    </source>
</reference>
<feature type="transmembrane region" description="Helical" evidence="1">
    <location>
        <begin position="69"/>
        <end position="88"/>
    </location>
</feature>
<evidence type="ECO:0000313" key="3">
    <source>
        <dbReference type="Proteomes" id="UP000782705"/>
    </source>
</evidence>
<dbReference type="Pfam" id="PF10825">
    <property type="entry name" value="DUF2752"/>
    <property type="match status" value="1"/>
</dbReference>
<dbReference type="InterPro" id="IPR021215">
    <property type="entry name" value="DUF2752"/>
</dbReference>
<feature type="transmembrane region" description="Helical" evidence="1">
    <location>
        <begin position="38"/>
        <end position="57"/>
    </location>
</feature>
<dbReference type="Proteomes" id="UP000782705">
    <property type="component" value="Unassembled WGS sequence"/>
</dbReference>
<accession>A0ABQ6YYG1</accession>
<organism evidence="2 3">
    <name type="scientific">Candidatus Enterococcus willemsii</name>
    <dbReference type="NCBI Taxonomy" id="1857215"/>
    <lineage>
        <taxon>Bacteria</taxon>
        <taxon>Bacillati</taxon>
        <taxon>Bacillota</taxon>
        <taxon>Bacilli</taxon>
        <taxon>Lactobacillales</taxon>
        <taxon>Enterococcaceae</taxon>
        <taxon>Enterococcus</taxon>
    </lineage>
</organism>
<sequence>MDGLLMCLFRWITGIPCPGCGMTRSFLHLLSGQIDEAFYYHPLFWLVPILFGIVLLRKQPIIQKVYASKAFWTAMLVVILGVYSYRMVQFFPHQVPLDFEEKALIPRILSNFL</sequence>
<dbReference type="EMBL" id="MAEL01000045">
    <property type="protein sequence ID" value="KAF1302868.1"/>
    <property type="molecule type" value="Genomic_DNA"/>
</dbReference>
<comment type="caution">
    <text evidence="2">The sequence shown here is derived from an EMBL/GenBank/DDBJ whole genome shotgun (WGS) entry which is preliminary data.</text>
</comment>
<evidence type="ECO:0000256" key="1">
    <source>
        <dbReference type="SAM" id="Phobius"/>
    </source>
</evidence>
<proteinExistence type="predicted"/>